<evidence type="ECO:0000313" key="2">
    <source>
        <dbReference type="Proteomes" id="UP000777935"/>
    </source>
</evidence>
<keyword evidence="1" id="KW-0378">Hydrolase</keyword>
<dbReference type="Proteomes" id="UP000777935">
    <property type="component" value="Unassembled WGS sequence"/>
</dbReference>
<evidence type="ECO:0000313" key="1">
    <source>
        <dbReference type="EMBL" id="NSX54340.1"/>
    </source>
</evidence>
<comment type="caution">
    <text evidence="1">The sequence shown here is derived from an EMBL/GenBank/DDBJ whole genome shotgun (WGS) entry which is preliminary data.</text>
</comment>
<proteinExistence type="predicted"/>
<dbReference type="GO" id="GO:0016787">
    <property type="term" value="F:hydrolase activity"/>
    <property type="evidence" value="ECO:0007669"/>
    <property type="project" value="UniProtKB-KW"/>
</dbReference>
<protein>
    <submittedName>
        <fullName evidence="1">Alpha/beta hydrolase</fullName>
    </submittedName>
</protein>
<reference evidence="1 2" key="1">
    <citation type="submission" date="2020-06" db="EMBL/GenBank/DDBJ databases">
        <title>Sulfitobacter algicola sp. nov., isolated from green algae.</title>
        <authorList>
            <person name="Wang C."/>
        </authorList>
    </citation>
    <scope>NUCLEOTIDE SEQUENCE [LARGE SCALE GENOMIC DNA]</scope>
    <source>
        <strain evidence="1 2">1151</strain>
    </source>
</reference>
<dbReference type="SUPFAM" id="SSF53474">
    <property type="entry name" value="alpha/beta-Hydrolases"/>
    <property type="match status" value="1"/>
</dbReference>
<accession>A0ABX2ITD5</accession>
<gene>
    <name evidence="1" type="ORF">HRQ87_05955</name>
</gene>
<organism evidence="1 2">
    <name type="scientific">Parasulfitobacter algicola</name>
    <dbReference type="NCBI Taxonomy" id="2614809"/>
    <lineage>
        <taxon>Bacteria</taxon>
        <taxon>Pseudomonadati</taxon>
        <taxon>Pseudomonadota</taxon>
        <taxon>Alphaproteobacteria</taxon>
        <taxon>Rhodobacterales</taxon>
        <taxon>Roseobacteraceae</taxon>
        <taxon>Parasulfitobacter</taxon>
    </lineage>
</organism>
<keyword evidence="2" id="KW-1185">Reference proteome</keyword>
<sequence>MELPFLSKVEFRQTNERKLMHSSASEYFNDIDTKMADLQSTPITQLCEGSANKSPIIFLSGLLETPSIWEGAAIFCASQNVTAYGISLPGHFPWTDQSHDRLFEDQNLVHVYANFLKKISPQNTKCRLVGHSSGGMIAL</sequence>
<dbReference type="EMBL" id="JABUFE010000002">
    <property type="protein sequence ID" value="NSX54340.1"/>
    <property type="molecule type" value="Genomic_DNA"/>
</dbReference>
<name>A0ABX2ITD5_9RHOB</name>
<dbReference type="Gene3D" id="3.40.50.1820">
    <property type="entry name" value="alpha/beta hydrolase"/>
    <property type="match status" value="1"/>
</dbReference>
<dbReference type="RefSeq" id="WP_174136243.1">
    <property type="nucleotide sequence ID" value="NZ_JABUFE010000002.1"/>
</dbReference>
<dbReference type="InterPro" id="IPR029058">
    <property type="entry name" value="AB_hydrolase_fold"/>
</dbReference>